<reference evidence="2" key="2">
    <citation type="journal article" date="2017" name="Nat. Plants">
        <title>The Aegilops tauschii genome reveals multiple impacts of transposons.</title>
        <authorList>
            <person name="Zhao G."/>
            <person name="Zou C."/>
            <person name="Li K."/>
            <person name="Wang K."/>
            <person name="Li T."/>
            <person name="Gao L."/>
            <person name="Zhang X."/>
            <person name="Wang H."/>
            <person name="Yang Z."/>
            <person name="Liu X."/>
            <person name="Jiang W."/>
            <person name="Mao L."/>
            <person name="Kong X."/>
            <person name="Jiao Y."/>
            <person name="Jia J."/>
        </authorList>
    </citation>
    <scope>NUCLEOTIDE SEQUENCE [LARGE SCALE GENOMIC DNA]</scope>
    <source>
        <strain evidence="2">cv. AL8/78</strain>
    </source>
</reference>
<organism evidence="1 2">
    <name type="scientific">Aegilops tauschii subsp. strangulata</name>
    <name type="common">Goatgrass</name>
    <dbReference type="NCBI Taxonomy" id="200361"/>
    <lineage>
        <taxon>Eukaryota</taxon>
        <taxon>Viridiplantae</taxon>
        <taxon>Streptophyta</taxon>
        <taxon>Embryophyta</taxon>
        <taxon>Tracheophyta</taxon>
        <taxon>Spermatophyta</taxon>
        <taxon>Magnoliopsida</taxon>
        <taxon>Liliopsida</taxon>
        <taxon>Poales</taxon>
        <taxon>Poaceae</taxon>
        <taxon>BOP clade</taxon>
        <taxon>Pooideae</taxon>
        <taxon>Triticodae</taxon>
        <taxon>Triticeae</taxon>
        <taxon>Triticinae</taxon>
        <taxon>Aegilops</taxon>
    </lineage>
</organism>
<dbReference type="Proteomes" id="UP000015105">
    <property type="component" value="Chromosome 4D"/>
</dbReference>
<sequence>KKLVPQMVVSSTNHSRDKLRTSFLDGGSMNFINFLSHKSRLHPSVFFLRTRVGSTLQGVHIQTPSNFVHPELMQVSGTHRVIFPRLI</sequence>
<name>A0A453IUD2_AEGTS</name>
<evidence type="ECO:0000313" key="2">
    <source>
        <dbReference type="Proteomes" id="UP000015105"/>
    </source>
</evidence>
<proteinExistence type="predicted"/>
<protein>
    <submittedName>
        <fullName evidence="1">Uncharacterized protein</fullName>
    </submittedName>
</protein>
<dbReference type="AlphaFoldDB" id="A0A453IUD2"/>
<keyword evidence="2" id="KW-1185">Reference proteome</keyword>
<evidence type="ECO:0000313" key="1">
    <source>
        <dbReference type="EnsemblPlants" id="AET4Gv20679800.1"/>
    </source>
</evidence>
<dbReference type="Gramene" id="AET4Gv20679800.1">
    <property type="protein sequence ID" value="AET4Gv20679800.1"/>
    <property type="gene ID" value="AET4Gv20679800"/>
</dbReference>
<dbReference type="EnsemblPlants" id="AET4Gv20679800.1">
    <property type="protein sequence ID" value="AET4Gv20679800.1"/>
    <property type="gene ID" value="AET4Gv20679800"/>
</dbReference>
<reference evidence="1" key="5">
    <citation type="journal article" date="2021" name="G3 (Bethesda)">
        <title>Aegilops tauschii genome assembly Aet v5.0 features greater sequence contiguity and improved annotation.</title>
        <authorList>
            <person name="Wang L."/>
            <person name="Zhu T."/>
            <person name="Rodriguez J.C."/>
            <person name="Deal K.R."/>
            <person name="Dubcovsky J."/>
            <person name="McGuire P.E."/>
            <person name="Lux T."/>
            <person name="Spannagl M."/>
            <person name="Mayer K.F.X."/>
            <person name="Baldrich P."/>
            <person name="Meyers B.C."/>
            <person name="Huo N."/>
            <person name="Gu Y.Q."/>
            <person name="Zhou H."/>
            <person name="Devos K.M."/>
            <person name="Bennetzen J.L."/>
            <person name="Unver T."/>
            <person name="Budak H."/>
            <person name="Gulick P.J."/>
            <person name="Galiba G."/>
            <person name="Kalapos B."/>
            <person name="Nelson D.R."/>
            <person name="Li P."/>
            <person name="You F.M."/>
            <person name="Luo M.C."/>
            <person name="Dvorak J."/>
        </authorList>
    </citation>
    <scope>NUCLEOTIDE SEQUENCE [LARGE SCALE GENOMIC DNA]</scope>
    <source>
        <strain evidence="1">cv. AL8/78</strain>
    </source>
</reference>
<accession>A0A453IUD2</accession>
<reference evidence="1" key="4">
    <citation type="submission" date="2019-03" db="UniProtKB">
        <authorList>
            <consortium name="EnsemblPlants"/>
        </authorList>
    </citation>
    <scope>IDENTIFICATION</scope>
</reference>
<reference evidence="2" key="1">
    <citation type="journal article" date="2014" name="Science">
        <title>Ancient hybridizations among the ancestral genomes of bread wheat.</title>
        <authorList>
            <consortium name="International Wheat Genome Sequencing Consortium,"/>
            <person name="Marcussen T."/>
            <person name="Sandve S.R."/>
            <person name="Heier L."/>
            <person name="Spannagl M."/>
            <person name="Pfeifer M."/>
            <person name="Jakobsen K.S."/>
            <person name="Wulff B.B."/>
            <person name="Steuernagel B."/>
            <person name="Mayer K.F."/>
            <person name="Olsen O.A."/>
        </authorList>
    </citation>
    <scope>NUCLEOTIDE SEQUENCE [LARGE SCALE GENOMIC DNA]</scope>
    <source>
        <strain evidence="2">cv. AL8/78</strain>
    </source>
</reference>
<reference evidence="1" key="3">
    <citation type="journal article" date="2017" name="Nature">
        <title>Genome sequence of the progenitor of the wheat D genome Aegilops tauschii.</title>
        <authorList>
            <person name="Luo M.C."/>
            <person name="Gu Y.Q."/>
            <person name="Puiu D."/>
            <person name="Wang H."/>
            <person name="Twardziok S.O."/>
            <person name="Deal K.R."/>
            <person name="Huo N."/>
            <person name="Zhu T."/>
            <person name="Wang L."/>
            <person name="Wang Y."/>
            <person name="McGuire P.E."/>
            <person name="Liu S."/>
            <person name="Long H."/>
            <person name="Ramasamy R.K."/>
            <person name="Rodriguez J.C."/>
            <person name="Van S.L."/>
            <person name="Yuan L."/>
            <person name="Wang Z."/>
            <person name="Xia Z."/>
            <person name="Xiao L."/>
            <person name="Anderson O.D."/>
            <person name="Ouyang S."/>
            <person name="Liang Y."/>
            <person name="Zimin A.V."/>
            <person name="Pertea G."/>
            <person name="Qi P."/>
            <person name="Bennetzen J.L."/>
            <person name="Dai X."/>
            <person name="Dawson M.W."/>
            <person name="Muller H.G."/>
            <person name="Kugler K."/>
            <person name="Rivarola-Duarte L."/>
            <person name="Spannagl M."/>
            <person name="Mayer K.F.X."/>
            <person name="Lu F.H."/>
            <person name="Bevan M.W."/>
            <person name="Leroy P."/>
            <person name="Li P."/>
            <person name="You F.M."/>
            <person name="Sun Q."/>
            <person name="Liu Z."/>
            <person name="Lyons E."/>
            <person name="Wicker T."/>
            <person name="Salzberg S.L."/>
            <person name="Devos K.M."/>
            <person name="Dvorak J."/>
        </authorList>
    </citation>
    <scope>NUCLEOTIDE SEQUENCE [LARGE SCALE GENOMIC DNA]</scope>
    <source>
        <strain evidence="1">cv. AL8/78</strain>
    </source>
</reference>